<dbReference type="EMBL" id="CDMY01000910">
    <property type="protein sequence ID" value="CEM36933.1"/>
    <property type="molecule type" value="Genomic_DNA"/>
</dbReference>
<keyword evidence="3" id="KW-1185">Reference proteome</keyword>
<organism evidence="2 3">
    <name type="scientific">Vitrella brassicaformis (strain CCMP3155)</name>
    <dbReference type="NCBI Taxonomy" id="1169540"/>
    <lineage>
        <taxon>Eukaryota</taxon>
        <taxon>Sar</taxon>
        <taxon>Alveolata</taxon>
        <taxon>Colpodellida</taxon>
        <taxon>Vitrellaceae</taxon>
        <taxon>Vitrella</taxon>
    </lineage>
</organism>
<feature type="region of interest" description="Disordered" evidence="1">
    <location>
        <begin position="27"/>
        <end position="49"/>
    </location>
</feature>
<dbReference type="Proteomes" id="UP000041254">
    <property type="component" value="Unassembled WGS sequence"/>
</dbReference>
<dbReference type="AlphaFoldDB" id="A0A0G4H053"/>
<accession>A0A0G4H053</accession>
<feature type="non-terminal residue" evidence="2">
    <location>
        <position position="1"/>
    </location>
</feature>
<dbReference type="VEuPathDB" id="CryptoDB:Vbra_1825"/>
<dbReference type="InParanoid" id="A0A0G4H053"/>
<protein>
    <submittedName>
        <fullName evidence="2">Uncharacterized protein</fullName>
    </submittedName>
</protein>
<feature type="region of interest" description="Disordered" evidence="1">
    <location>
        <begin position="151"/>
        <end position="178"/>
    </location>
</feature>
<name>A0A0G4H053_VITBC</name>
<evidence type="ECO:0000256" key="1">
    <source>
        <dbReference type="SAM" id="MobiDB-lite"/>
    </source>
</evidence>
<gene>
    <name evidence="2" type="ORF">Vbra_1825</name>
</gene>
<evidence type="ECO:0000313" key="3">
    <source>
        <dbReference type="Proteomes" id="UP000041254"/>
    </source>
</evidence>
<proteinExistence type="predicted"/>
<sequence>DTHVKLPLSHTTSASKRMMFHGRQRVKSRAAKSAAVTPSRAVRREANARNNEASFSIRHRMKDAGTHLTRQQSQGALGNACRHQQAPTLCVQPTLHLDEFIKYPLCEWTCLQIQRASRTRRQTRLAKRKRTISLVLLTRWLVAAAIHRSREREGRHIEGSKGRQHTAPHHAHECGPAFAGDSMQLKSRLGTA</sequence>
<evidence type="ECO:0000313" key="2">
    <source>
        <dbReference type="EMBL" id="CEM36933.1"/>
    </source>
</evidence>
<reference evidence="2 3" key="1">
    <citation type="submission" date="2014-11" db="EMBL/GenBank/DDBJ databases">
        <authorList>
            <person name="Zhu J."/>
            <person name="Qi W."/>
            <person name="Song R."/>
        </authorList>
    </citation>
    <scope>NUCLEOTIDE SEQUENCE [LARGE SCALE GENOMIC DNA]</scope>
</reference>
<feature type="compositionally biased region" description="Basic and acidic residues" evidence="1">
    <location>
        <begin position="151"/>
        <end position="161"/>
    </location>
</feature>